<evidence type="ECO:0000313" key="8">
    <source>
        <dbReference type="Proteomes" id="UP000655287"/>
    </source>
</evidence>
<dbReference type="SUPFAM" id="SSF81296">
    <property type="entry name" value="E set domains"/>
    <property type="match status" value="1"/>
</dbReference>
<keyword evidence="2" id="KW-0500">Molybdenum</keyword>
<dbReference type="AlphaFoldDB" id="A0A919V264"/>
<dbReference type="InterPro" id="IPR036374">
    <property type="entry name" value="OxRdtase_Mopterin-bd_sf"/>
</dbReference>
<accession>A0A919V264</accession>
<feature type="domain" description="Moybdenum cofactor oxidoreductase dimerisation" evidence="6">
    <location>
        <begin position="282"/>
        <end position="355"/>
    </location>
</feature>
<keyword evidence="4" id="KW-0560">Oxidoreductase</keyword>
<keyword evidence="3" id="KW-0479">Metal-binding</keyword>
<dbReference type="InterPro" id="IPR008335">
    <property type="entry name" value="Mopterin_OxRdtase_euk"/>
</dbReference>
<dbReference type="RefSeq" id="WP_239137516.1">
    <property type="nucleotide sequence ID" value="NZ_BOOU01000051.1"/>
</dbReference>
<dbReference type="GO" id="GO:0006790">
    <property type="term" value="P:sulfur compound metabolic process"/>
    <property type="evidence" value="ECO:0007669"/>
    <property type="project" value="TreeGrafter"/>
</dbReference>
<dbReference type="PANTHER" id="PTHR19372">
    <property type="entry name" value="SULFITE REDUCTASE"/>
    <property type="match status" value="1"/>
</dbReference>
<gene>
    <name evidence="7" type="ORF">Sru01_35800</name>
</gene>
<keyword evidence="8" id="KW-1185">Reference proteome</keyword>
<dbReference type="InterPro" id="IPR014756">
    <property type="entry name" value="Ig_E-set"/>
</dbReference>
<dbReference type="Pfam" id="PF03404">
    <property type="entry name" value="Mo-co_dimer"/>
    <property type="match status" value="1"/>
</dbReference>
<dbReference type="GO" id="GO:0008482">
    <property type="term" value="F:sulfite oxidase activity"/>
    <property type="evidence" value="ECO:0007669"/>
    <property type="project" value="TreeGrafter"/>
</dbReference>
<sequence length="378" mass="40403">MDLDHRTTGAAAATAIPSAILKPLPPEVFVVHGASAETRWAAMRGQGHHTPTDRFFVRNHTATPLIDAAAWRLRLHGDGLPAPRAITYDELRALPATVADIAIECAGNGRAHFSAQRGTDYPGIPWGLGAIGVARWRGVPLRVLLELAGVRPAAVAVMPRGLDASYVEDGVDHGRVRRPLPIGKALDDVLVAYEMNGRPLPPDHGFPARLVVPGWSGVASIKWLGDIEVSCAPLSSPWTTEFYLMTGPGHPAGPDAALAEQVVKSAFELPWPARLRAFAPQVLHGRSWSGHGRVIRVEVSVDGGRVWRAAELLRPPAGDAGRSWTRWRLGWTPGAPGPAELMARATDATGARQPLASGPNDLGYHFDAVVRHPVTVVA</sequence>
<dbReference type="GO" id="GO:0030151">
    <property type="term" value="F:molybdenum ion binding"/>
    <property type="evidence" value="ECO:0007669"/>
    <property type="project" value="InterPro"/>
</dbReference>
<organism evidence="7 8">
    <name type="scientific">Sphaerisporangium rufum</name>
    <dbReference type="NCBI Taxonomy" id="1381558"/>
    <lineage>
        <taxon>Bacteria</taxon>
        <taxon>Bacillati</taxon>
        <taxon>Actinomycetota</taxon>
        <taxon>Actinomycetes</taxon>
        <taxon>Streptosporangiales</taxon>
        <taxon>Streptosporangiaceae</taxon>
        <taxon>Sphaerisporangium</taxon>
    </lineage>
</organism>
<name>A0A919V264_9ACTN</name>
<dbReference type="Proteomes" id="UP000655287">
    <property type="component" value="Unassembled WGS sequence"/>
</dbReference>
<dbReference type="SUPFAM" id="SSF56524">
    <property type="entry name" value="Oxidoreductase molybdopterin-binding domain"/>
    <property type="match status" value="1"/>
</dbReference>
<evidence type="ECO:0000256" key="2">
    <source>
        <dbReference type="ARBA" id="ARBA00022505"/>
    </source>
</evidence>
<comment type="cofactor">
    <cofactor evidence="1">
        <name>Mo-molybdopterin</name>
        <dbReference type="ChEBI" id="CHEBI:71302"/>
    </cofactor>
</comment>
<dbReference type="Gene3D" id="2.60.40.650">
    <property type="match status" value="1"/>
</dbReference>
<protein>
    <submittedName>
        <fullName evidence="7">Sulfite oxidase</fullName>
    </submittedName>
</protein>
<dbReference type="Gene3D" id="3.90.420.10">
    <property type="entry name" value="Oxidoreductase, molybdopterin-binding domain"/>
    <property type="match status" value="1"/>
</dbReference>
<dbReference type="EMBL" id="BOOU01000051">
    <property type="protein sequence ID" value="GII78598.1"/>
    <property type="molecule type" value="Genomic_DNA"/>
</dbReference>
<dbReference type="Pfam" id="PF00174">
    <property type="entry name" value="Oxidored_molyb"/>
    <property type="match status" value="1"/>
</dbReference>
<dbReference type="GO" id="GO:0020037">
    <property type="term" value="F:heme binding"/>
    <property type="evidence" value="ECO:0007669"/>
    <property type="project" value="TreeGrafter"/>
</dbReference>
<reference evidence="7" key="1">
    <citation type="submission" date="2021-01" db="EMBL/GenBank/DDBJ databases">
        <title>Whole genome shotgun sequence of Sphaerisporangium rufum NBRC 109079.</title>
        <authorList>
            <person name="Komaki H."/>
            <person name="Tamura T."/>
        </authorList>
    </citation>
    <scope>NUCLEOTIDE SEQUENCE</scope>
    <source>
        <strain evidence="7">NBRC 109079</strain>
    </source>
</reference>
<dbReference type="PRINTS" id="PR00407">
    <property type="entry name" value="EUMOPTERIN"/>
</dbReference>
<evidence type="ECO:0000256" key="3">
    <source>
        <dbReference type="ARBA" id="ARBA00022723"/>
    </source>
</evidence>
<evidence type="ECO:0000313" key="7">
    <source>
        <dbReference type="EMBL" id="GII78598.1"/>
    </source>
</evidence>
<feature type="domain" description="Oxidoreductase molybdopterin-binding" evidence="5">
    <location>
        <begin position="60"/>
        <end position="238"/>
    </location>
</feature>
<evidence type="ECO:0000259" key="6">
    <source>
        <dbReference type="Pfam" id="PF03404"/>
    </source>
</evidence>
<dbReference type="PANTHER" id="PTHR19372:SF7">
    <property type="entry name" value="SULFITE OXIDASE, MITOCHONDRIAL"/>
    <property type="match status" value="1"/>
</dbReference>
<comment type="caution">
    <text evidence="7">The sequence shown here is derived from an EMBL/GenBank/DDBJ whole genome shotgun (WGS) entry which is preliminary data.</text>
</comment>
<dbReference type="GO" id="GO:0043546">
    <property type="term" value="F:molybdopterin cofactor binding"/>
    <property type="evidence" value="ECO:0007669"/>
    <property type="project" value="TreeGrafter"/>
</dbReference>
<dbReference type="InterPro" id="IPR005066">
    <property type="entry name" value="MoCF_OxRdtse_dimer"/>
</dbReference>
<evidence type="ECO:0000256" key="4">
    <source>
        <dbReference type="ARBA" id="ARBA00023002"/>
    </source>
</evidence>
<dbReference type="InterPro" id="IPR000572">
    <property type="entry name" value="OxRdtase_Mopterin-bd_dom"/>
</dbReference>
<evidence type="ECO:0000259" key="5">
    <source>
        <dbReference type="Pfam" id="PF00174"/>
    </source>
</evidence>
<evidence type="ECO:0000256" key="1">
    <source>
        <dbReference type="ARBA" id="ARBA00001924"/>
    </source>
</evidence>
<proteinExistence type="predicted"/>
<dbReference type="CDD" id="cd02110">
    <property type="entry name" value="SO_family_Moco_dimer"/>
    <property type="match status" value="1"/>
</dbReference>